<name>A0A1G5RU92_PSEXY</name>
<accession>A0A1G5RU92</accession>
<evidence type="ECO:0000313" key="1">
    <source>
        <dbReference type="EMBL" id="SCZ77497.1"/>
    </source>
</evidence>
<dbReference type="Proteomes" id="UP000199428">
    <property type="component" value="Unassembled WGS sequence"/>
</dbReference>
<dbReference type="EMBL" id="FMWK01000003">
    <property type="protein sequence ID" value="SCZ77497.1"/>
    <property type="molecule type" value="Genomic_DNA"/>
</dbReference>
<organism evidence="1 2">
    <name type="scientific">Pseudobutyrivibrio xylanivorans</name>
    <dbReference type="NCBI Taxonomy" id="185007"/>
    <lineage>
        <taxon>Bacteria</taxon>
        <taxon>Bacillati</taxon>
        <taxon>Bacillota</taxon>
        <taxon>Clostridia</taxon>
        <taxon>Lachnospirales</taxon>
        <taxon>Lachnospiraceae</taxon>
        <taxon>Pseudobutyrivibrio</taxon>
    </lineage>
</organism>
<proteinExistence type="predicted"/>
<gene>
    <name evidence="1" type="ORF">SAMN02910350_00817</name>
</gene>
<evidence type="ECO:0008006" key="3">
    <source>
        <dbReference type="Google" id="ProtNLM"/>
    </source>
</evidence>
<reference evidence="1 2" key="1">
    <citation type="submission" date="2016-10" db="EMBL/GenBank/DDBJ databases">
        <authorList>
            <person name="de Groot N.N."/>
        </authorList>
    </citation>
    <scope>NUCLEOTIDE SEQUENCE [LARGE SCALE GENOMIC DNA]</scope>
    <source>
        <strain evidence="1 2">DSM 10317</strain>
    </source>
</reference>
<evidence type="ECO:0000313" key="2">
    <source>
        <dbReference type="Proteomes" id="UP000199428"/>
    </source>
</evidence>
<sequence>MEKYLEQMLHMSVTIKENTSLYKQFPLGFKGKYYFYNVNIDGVECFAIQPKGVTGLPQLRRDRLQVEKKSGLNCIIFLDNTTFYAKEKMMEEGIPFVFNDKDIYLPFLGILLSANMQRNLKPIHQISFLTQKILMVGIYESYEKATVTYVSQQLGVSKMAVSKAFDEIEYLGIDVMDSKGKSRAITIQGDKKEIWKEILPYLRSPILKRFELIEDIKLDKKAGISALAEYSMLADNPYPTYAVLKTEIKQSRVKEQKEISRGEVPGCVVLELGYYLDYIKKNVQDPFSVLLSVKDEMDDERVEGSVEEMLEEYVW</sequence>
<protein>
    <recommendedName>
        <fullName evidence="3">MarR family transcriptional regulator</fullName>
    </recommendedName>
</protein>
<dbReference type="AlphaFoldDB" id="A0A1G5RU92"/>
<dbReference type="RefSeq" id="WP_028247968.1">
    <property type="nucleotide sequence ID" value="NZ_FMWK01000003.1"/>
</dbReference>